<dbReference type="InterPro" id="IPR003029">
    <property type="entry name" value="S1_domain"/>
</dbReference>
<dbReference type="Gene3D" id="2.40.50.140">
    <property type="entry name" value="Nucleic acid-binding proteins"/>
    <property type="match status" value="1"/>
</dbReference>
<comment type="caution">
    <text evidence="2">The sequence shown here is derived from an EMBL/GenBank/DDBJ whole genome shotgun (WGS) entry which is preliminary data.</text>
</comment>
<dbReference type="EMBL" id="VGJJ01000028">
    <property type="protein sequence ID" value="MBM3282390.1"/>
    <property type="molecule type" value="Genomic_DNA"/>
</dbReference>
<dbReference type="SUPFAM" id="SSF50249">
    <property type="entry name" value="Nucleic acid-binding proteins"/>
    <property type="match status" value="1"/>
</dbReference>
<dbReference type="SUPFAM" id="SSF110324">
    <property type="entry name" value="Ribosomal L27 protein-like"/>
    <property type="match status" value="1"/>
</dbReference>
<organism evidence="2 3">
    <name type="scientific">Candidatus Iainarchaeum sp</name>
    <dbReference type="NCBI Taxonomy" id="3101447"/>
    <lineage>
        <taxon>Archaea</taxon>
        <taxon>Candidatus Iainarchaeota</taxon>
        <taxon>Candidatus Iainarchaeia</taxon>
        <taxon>Candidatus Iainarchaeales</taxon>
        <taxon>Candidatus Iainarchaeaceae</taxon>
        <taxon>Candidatus Iainarchaeum</taxon>
    </lineage>
</organism>
<reference evidence="2" key="1">
    <citation type="submission" date="2019-03" db="EMBL/GenBank/DDBJ databases">
        <title>Lake Tanganyika Metagenome-Assembled Genomes (MAGs).</title>
        <authorList>
            <person name="Tran P."/>
        </authorList>
    </citation>
    <scope>NUCLEOTIDE SEQUENCE</scope>
    <source>
        <strain evidence="2">M_DeepCast_50m_m2_156</strain>
    </source>
</reference>
<dbReference type="GO" id="GO:0003676">
    <property type="term" value="F:nucleic acid binding"/>
    <property type="evidence" value="ECO:0007669"/>
    <property type="project" value="InterPro"/>
</dbReference>
<sequence length="193" mass="22079">MSKEIVVPGELLTAENKQIGVHTFARDGKIFADCLGIRNESHDRISVVPLRGKYVPVENDVIIGVVKNEKFAGYDIEINSFYPSFVSNKDMREPLKVGSVISAKIVKVTEMNEAELGMVRSLNDGEVVSVTPVKVPRIHWKKRLHVECREKWNRFQYYGGKKWISLDPRRKHARSRGNHSAYRGIFSRRKLDA</sequence>
<protein>
    <recommendedName>
        <fullName evidence="1">S1 motif domain-containing protein</fullName>
    </recommendedName>
</protein>
<dbReference type="SMART" id="SM00316">
    <property type="entry name" value="S1"/>
    <property type="match status" value="1"/>
</dbReference>
<dbReference type="Pfam" id="PF22625">
    <property type="entry name" value="ECR1_N_2"/>
    <property type="match status" value="1"/>
</dbReference>
<evidence type="ECO:0000259" key="1">
    <source>
        <dbReference type="SMART" id="SM00316"/>
    </source>
</evidence>
<dbReference type="Gene3D" id="2.40.50.100">
    <property type="match status" value="1"/>
</dbReference>
<evidence type="ECO:0000313" key="2">
    <source>
        <dbReference type="EMBL" id="MBM3282390.1"/>
    </source>
</evidence>
<proteinExistence type="predicted"/>
<dbReference type="Proteomes" id="UP000774699">
    <property type="component" value="Unassembled WGS sequence"/>
</dbReference>
<gene>
    <name evidence="2" type="ORF">FJY86_03575</name>
</gene>
<accession>A0A8T4C8U3</accession>
<feature type="domain" description="S1 motif" evidence="1">
    <location>
        <begin position="57"/>
        <end position="119"/>
    </location>
</feature>
<dbReference type="InterPro" id="IPR012340">
    <property type="entry name" value="NA-bd_OB-fold"/>
</dbReference>
<dbReference type="InterPro" id="IPR054371">
    <property type="entry name" value="RRP4_N"/>
</dbReference>
<evidence type="ECO:0000313" key="3">
    <source>
        <dbReference type="Proteomes" id="UP000774699"/>
    </source>
</evidence>
<name>A0A8T4C8U3_9ARCH</name>
<dbReference type="AlphaFoldDB" id="A0A8T4C8U3"/>